<accession>A0ABY9LVW6</accession>
<reference evidence="2 3" key="1">
    <citation type="submission" date="2023-08" db="EMBL/GenBank/DDBJ databases">
        <title>Achromobacter seleniivolatilans sp. nov., isolated from seleniferous soil.</title>
        <authorList>
            <person name="Zhang S."/>
            <person name="Li K."/>
            <person name="Peng J."/>
            <person name="Zhao Q."/>
            <person name="Wang H."/>
            <person name="Guo Y."/>
        </authorList>
    </citation>
    <scope>NUCLEOTIDE SEQUENCE [LARGE SCALE GENOMIC DNA]</scope>
    <source>
        <strain evidence="2 3">R39</strain>
    </source>
</reference>
<feature type="domain" description="Beta-lactamase-related" evidence="1">
    <location>
        <begin position="80"/>
        <end position="356"/>
    </location>
</feature>
<dbReference type="SUPFAM" id="SSF56601">
    <property type="entry name" value="beta-lactamase/transpeptidase-like"/>
    <property type="match status" value="1"/>
</dbReference>
<dbReference type="Pfam" id="PF00144">
    <property type="entry name" value="Beta-lactamase"/>
    <property type="match status" value="1"/>
</dbReference>
<organism evidence="2 3">
    <name type="scientific">Achromobacter seleniivolatilans</name>
    <dbReference type="NCBI Taxonomy" id="3047478"/>
    <lineage>
        <taxon>Bacteria</taxon>
        <taxon>Pseudomonadati</taxon>
        <taxon>Pseudomonadota</taxon>
        <taxon>Betaproteobacteria</taxon>
        <taxon>Burkholderiales</taxon>
        <taxon>Alcaligenaceae</taxon>
        <taxon>Achromobacter</taxon>
    </lineage>
</organism>
<name>A0ABY9LVW6_9BURK</name>
<proteinExistence type="predicted"/>
<gene>
    <name evidence="2" type="ORF">RAS12_20165</name>
</gene>
<dbReference type="EMBL" id="CP132976">
    <property type="protein sequence ID" value="WMD18926.1"/>
    <property type="molecule type" value="Genomic_DNA"/>
</dbReference>
<evidence type="ECO:0000313" key="3">
    <source>
        <dbReference type="Proteomes" id="UP001234798"/>
    </source>
</evidence>
<dbReference type="InterPro" id="IPR012338">
    <property type="entry name" value="Beta-lactam/transpept-like"/>
</dbReference>
<evidence type="ECO:0000313" key="2">
    <source>
        <dbReference type="EMBL" id="WMD18926.1"/>
    </source>
</evidence>
<protein>
    <submittedName>
        <fullName evidence="2">Serine hydrolase</fullName>
        <ecNumber evidence="2">3.-.-.-</ecNumber>
    </submittedName>
</protein>
<evidence type="ECO:0000259" key="1">
    <source>
        <dbReference type="Pfam" id="PF00144"/>
    </source>
</evidence>
<dbReference type="RefSeq" id="WP_306939574.1">
    <property type="nucleotide sequence ID" value="NZ_CP132976.1"/>
</dbReference>
<keyword evidence="3" id="KW-1185">Reference proteome</keyword>
<dbReference type="PANTHER" id="PTHR43283">
    <property type="entry name" value="BETA-LACTAMASE-RELATED"/>
    <property type="match status" value="1"/>
</dbReference>
<dbReference type="Proteomes" id="UP001234798">
    <property type="component" value="Chromosome"/>
</dbReference>
<dbReference type="EC" id="3.-.-.-" evidence="2"/>
<dbReference type="InterPro" id="IPR001466">
    <property type="entry name" value="Beta-lactam-related"/>
</dbReference>
<sequence>MNMTPALKAHLMRFYDGTLLPDELTLALSRDPGWFASDTVARGDRVRDLPLRPGGLPALRIEDQGRVFDLYDYLAVNGVAGLLVMKHGQVAFETYQRGITPLTRWNSCSLAKSVAATLVGIALKEGAIDSLDDPVTKYADLGGVYREVSLRQMLRMCSGVRWNEDYGDPASERRQLLDIQTRWQPGGIRDFMKSLPARQPAGQAWAYNTGESYLLSAVMEGATGQRLADYLQSRLWSRIGMESDATWWAESPGGMTISGSGMNATLRDYARFGQFVLDGGQLDGERLLPDDWVAQAGSPYRIGETEIPYGYMWWVPELKDPALQGAFQAEGIYGQFIHINPAHNLVAVVLSARGKPSYKKRVEINDDAFFAALAKAF</sequence>
<dbReference type="InterPro" id="IPR050789">
    <property type="entry name" value="Diverse_Enzym_Activities"/>
</dbReference>
<dbReference type="PANTHER" id="PTHR43283:SF14">
    <property type="entry name" value="BLL8153 PROTEIN"/>
    <property type="match status" value="1"/>
</dbReference>
<keyword evidence="2" id="KW-0378">Hydrolase</keyword>
<dbReference type="GO" id="GO:0016787">
    <property type="term" value="F:hydrolase activity"/>
    <property type="evidence" value="ECO:0007669"/>
    <property type="project" value="UniProtKB-KW"/>
</dbReference>
<dbReference type="Gene3D" id="3.40.710.10">
    <property type="entry name" value="DD-peptidase/beta-lactamase superfamily"/>
    <property type="match status" value="1"/>
</dbReference>